<dbReference type="PANTHER" id="PTHR43591:SF31">
    <property type="entry name" value="LAEA-LIKE, PUTATIVE (AFU_ORTHOLOGUE AFUA_8G01930)-RELATED"/>
    <property type="match status" value="1"/>
</dbReference>
<dbReference type="RefSeq" id="XP_006691905.1">
    <property type="nucleotide sequence ID" value="XM_006691842.1"/>
</dbReference>
<proteinExistence type="inferred from homology"/>
<reference evidence="3 4" key="1">
    <citation type="journal article" date="2011" name="Cell">
        <title>Insight into structure and assembly of the nuclear pore complex by utilizing the genome of a eukaryotic thermophile.</title>
        <authorList>
            <person name="Amlacher S."/>
            <person name="Sarges P."/>
            <person name="Flemming D."/>
            <person name="van Noort V."/>
            <person name="Kunze R."/>
            <person name="Devos D.P."/>
            <person name="Arumugam M."/>
            <person name="Bork P."/>
            <person name="Hurt E."/>
        </authorList>
    </citation>
    <scope>NUCLEOTIDE SEQUENCE [LARGE SCALE GENOMIC DNA]</scope>
    <source>
        <strain evidence="4">DSM 1495 / CBS 144.50 / IMI 039719</strain>
    </source>
</reference>
<dbReference type="InterPro" id="IPR029063">
    <property type="entry name" value="SAM-dependent_MTases_sf"/>
</dbReference>
<organism evidence="4">
    <name type="scientific">Chaetomium thermophilum (strain DSM 1495 / CBS 144.50 / IMI 039719)</name>
    <name type="common">Thermochaetoides thermophila</name>
    <dbReference type="NCBI Taxonomy" id="759272"/>
    <lineage>
        <taxon>Eukaryota</taxon>
        <taxon>Fungi</taxon>
        <taxon>Dikarya</taxon>
        <taxon>Ascomycota</taxon>
        <taxon>Pezizomycotina</taxon>
        <taxon>Sordariomycetes</taxon>
        <taxon>Sordariomycetidae</taxon>
        <taxon>Sordariales</taxon>
        <taxon>Chaetomiaceae</taxon>
        <taxon>Thermochaetoides</taxon>
    </lineage>
</organism>
<sequence>MPERPSCPAWAPAPAEQPSTAAAGATDLPQNFATLEADDANDNSDVDSVITTGNLSETTSVASSIYRFRVENGRTYHAYKANENDYFLPNDERENERLDLQHAITLKVQHNKLYICPAGKDKPLRRVLDVGCGTGIWSLDFGDEHPETSVVGVDLSPIQPSFVPPNVEFFIDDVQSPWTYSSPFDFIYMRYLTGSIRNWPALLQQAYEHTSPGGWIEICDPVNPCISDDGTLTEDSALLKWNRLLVEGSNKLGASMEAIHNMKRWVEETGYVNVTKVEYKWPINGWPKDQHFKEVGLWSYEAISSGLQALSLFLFTKVLGWSVEEVETFLVDVRKDLKNKNIHAYWPVYVIYGQKPE</sequence>
<evidence type="ECO:0000313" key="4">
    <source>
        <dbReference type="Proteomes" id="UP000008066"/>
    </source>
</evidence>
<evidence type="ECO:0000313" key="3">
    <source>
        <dbReference type="EMBL" id="EGS22913.1"/>
    </source>
</evidence>
<dbReference type="EMBL" id="GL988039">
    <property type="protein sequence ID" value="EGS22913.1"/>
    <property type="molecule type" value="Genomic_DNA"/>
</dbReference>
<dbReference type="PANTHER" id="PTHR43591">
    <property type="entry name" value="METHYLTRANSFERASE"/>
    <property type="match status" value="1"/>
</dbReference>
<dbReference type="AlphaFoldDB" id="G0S1K3"/>
<dbReference type="GeneID" id="18255429"/>
<dbReference type="CDD" id="cd02440">
    <property type="entry name" value="AdoMet_MTases"/>
    <property type="match status" value="1"/>
</dbReference>
<dbReference type="Proteomes" id="UP000008066">
    <property type="component" value="Unassembled WGS sequence"/>
</dbReference>
<protein>
    <recommendedName>
        <fullName evidence="5">Methyltransferase-like protein</fullName>
    </recommendedName>
</protein>
<comment type="similarity">
    <text evidence="1">Belongs to the methyltransferase superfamily. LaeA methyltransferase family.</text>
</comment>
<dbReference type="Pfam" id="PF13489">
    <property type="entry name" value="Methyltransf_23"/>
    <property type="match status" value="1"/>
</dbReference>
<evidence type="ECO:0000256" key="1">
    <source>
        <dbReference type="ARBA" id="ARBA00038158"/>
    </source>
</evidence>
<name>G0S1K3_CHATD</name>
<dbReference type="eggNOG" id="ENOG502QSKG">
    <property type="taxonomic scope" value="Eukaryota"/>
</dbReference>
<dbReference type="SUPFAM" id="SSF53335">
    <property type="entry name" value="S-adenosyl-L-methionine-dependent methyltransferases"/>
    <property type="match status" value="1"/>
</dbReference>
<dbReference type="Gene3D" id="3.40.50.150">
    <property type="entry name" value="Vaccinia Virus protein VP39"/>
    <property type="match status" value="1"/>
</dbReference>
<dbReference type="OMA" id="PSIHAYW"/>
<dbReference type="HOGENOM" id="CLU_010595_1_2_1"/>
<dbReference type="GO" id="GO:0008168">
    <property type="term" value="F:methyltransferase activity"/>
    <property type="evidence" value="ECO:0007669"/>
    <property type="project" value="TreeGrafter"/>
</dbReference>
<keyword evidence="4" id="KW-1185">Reference proteome</keyword>
<dbReference type="OrthoDB" id="2013972at2759"/>
<gene>
    <name evidence="3" type="ORF">CTHT_0013910</name>
</gene>
<evidence type="ECO:0000256" key="2">
    <source>
        <dbReference type="SAM" id="MobiDB-lite"/>
    </source>
</evidence>
<feature type="region of interest" description="Disordered" evidence="2">
    <location>
        <begin position="1"/>
        <end position="32"/>
    </location>
</feature>
<evidence type="ECO:0008006" key="5">
    <source>
        <dbReference type="Google" id="ProtNLM"/>
    </source>
</evidence>
<dbReference type="KEGG" id="cthr:CTHT_0013910"/>
<accession>G0S1K3</accession>